<protein>
    <submittedName>
        <fullName evidence="3">Uncharacterized protein</fullName>
    </submittedName>
</protein>
<keyword evidence="2" id="KW-0732">Signal</keyword>
<feature type="chain" id="PRO_5012565658" evidence="2">
    <location>
        <begin position="16"/>
        <end position="166"/>
    </location>
</feature>
<feature type="non-terminal residue" evidence="3">
    <location>
        <position position="1"/>
    </location>
</feature>
<feature type="region of interest" description="Disordered" evidence="1">
    <location>
        <begin position="134"/>
        <end position="166"/>
    </location>
</feature>
<feature type="signal peptide" evidence="2">
    <location>
        <begin position="1"/>
        <end position="15"/>
    </location>
</feature>
<accession>A0A1B6MU46</accession>
<dbReference type="EMBL" id="GEBQ01000533">
    <property type="protein sequence ID" value="JAT39444.1"/>
    <property type="molecule type" value="Transcribed_RNA"/>
</dbReference>
<dbReference type="AlphaFoldDB" id="A0A1B6MU46"/>
<feature type="compositionally biased region" description="Low complexity" evidence="1">
    <location>
        <begin position="136"/>
        <end position="150"/>
    </location>
</feature>
<reference evidence="3" key="1">
    <citation type="submission" date="2015-11" db="EMBL/GenBank/DDBJ databases">
        <title>De novo transcriptome assembly of four potential Pierce s Disease insect vectors from Arizona vineyards.</title>
        <authorList>
            <person name="Tassone E.E."/>
        </authorList>
    </citation>
    <scope>NUCLEOTIDE SEQUENCE</scope>
</reference>
<feature type="compositionally biased region" description="Basic residues" evidence="1">
    <location>
        <begin position="76"/>
        <end position="97"/>
    </location>
</feature>
<evidence type="ECO:0000313" key="3">
    <source>
        <dbReference type="EMBL" id="JAT39444.1"/>
    </source>
</evidence>
<organism evidence="3">
    <name type="scientific">Graphocephala atropunctata</name>
    <dbReference type="NCBI Taxonomy" id="36148"/>
    <lineage>
        <taxon>Eukaryota</taxon>
        <taxon>Metazoa</taxon>
        <taxon>Ecdysozoa</taxon>
        <taxon>Arthropoda</taxon>
        <taxon>Hexapoda</taxon>
        <taxon>Insecta</taxon>
        <taxon>Pterygota</taxon>
        <taxon>Neoptera</taxon>
        <taxon>Paraneoptera</taxon>
        <taxon>Hemiptera</taxon>
        <taxon>Auchenorrhyncha</taxon>
        <taxon>Membracoidea</taxon>
        <taxon>Cicadellidae</taxon>
        <taxon>Cicadellinae</taxon>
        <taxon>Cicadellini</taxon>
        <taxon>Graphocephala</taxon>
    </lineage>
</organism>
<proteinExistence type="predicted"/>
<feature type="compositionally biased region" description="Basic residues" evidence="1">
    <location>
        <begin position="157"/>
        <end position="166"/>
    </location>
</feature>
<gene>
    <name evidence="3" type="ORF">g.54390</name>
</gene>
<feature type="region of interest" description="Disordered" evidence="1">
    <location>
        <begin position="75"/>
        <end position="100"/>
    </location>
</feature>
<feature type="non-terminal residue" evidence="3">
    <location>
        <position position="166"/>
    </location>
</feature>
<evidence type="ECO:0000256" key="1">
    <source>
        <dbReference type="SAM" id="MobiDB-lite"/>
    </source>
</evidence>
<evidence type="ECO:0000256" key="2">
    <source>
        <dbReference type="SAM" id="SignalP"/>
    </source>
</evidence>
<name>A0A1B6MU46_9HEMI</name>
<sequence length="166" mass="18002">LGCVVFLGALTAAFCVVCLSKKKSKKIGGGYPISTVDLGLSKQRLECKPRSLFYSGAFVEDTSDSYMSNRSECARRTRQGRHRHAPTCARHHSRRCTPARSPSAKMLELSLASLHSSARDSGIGDPGRVRNRCACGHSTSHSSANSSNGSYEDSLKSLHRHHSHSS</sequence>